<evidence type="ECO:0000259" key="7">
    <source>
        <dbReference type="Pfam" id="PF00296"/>
    </source>
</evidence>
<feature type="binding site" evidence="6">
    <location>
        <position position="188"/>
    </location>
    <ligand>
        <name>FMN</name>
        <dbReference type="ChEBI" id="CHEBI:58210"/>
    </ligand>
</feature>
<keyword evidence="3" id="KW-0560">Oxidoreductase</keyword>
<feature type="domain" description="Luciferase-like" evidence="7">
    <location>
        <begin position="29"/>
        <end position="256"/>
    </location>
</feature>
<evidence type="ECO:0000313" key="8">
    <source>
        <dbReference type="EMBL" id="MBQ0850125.1"/>
    </source>
</evidence>
<evidence type="ECO:0000256" key="2">
    <source>
        <dbReference type="ARBA" id="ARBA00022643"/>
    </source>
</evidence>
<keyword evidence="4" id="KW-0503">Monooxygenase</keyword>
<gene>
    <name evidence="8" type="ORF">J8N05_18150</name>
</gene>
<comment type="similarity">
    <text evidence="5">Belongs to the NtaA/SnaA/DszA monooxygenase family.</text>
</comment>
<dbReference type="GO" id="GO:0004497">
    <property type="term" value="F:monooxygenase activity"/>
    <property type="evidence" value="ECO:0007669"/>
    <property type="project" value="UniProtKB-KW"/>
</dbReference>
<feature type="binding site" evidence="6">
    <location>
        <position position="93"/>
    </location>
    <ligand>
        <name>FMN</name>
        <dbReference type="ChEBI" id="CHEBI:58210"/>
    </ligand>
</feature>
<dbReference type="Pfam" id="PF00296">
    <property type="entry name" value="Bac_luciferase"/>
    <property type="match status" value="1"/>
</dbReference>
<evidence type="ECO:0000256" key="5">
    <source>
        <dbReference type="ARBA" id="ARBA00033748"/>
    </source>
</evidence>
<dbReference type="RefSeq" id="WP_210884054.1">
    <property type="nucleotide sequence ID" value="NZ_JAGPYQ010000001.1"/>
</dbReference>
<dbReference type="Gene3D" id="3.20.20.30">
    <property type="entry name" value="Luciferase-like domain"/>
    <property type="match status" value="1"/>
</dbReference>
<dbReference type="InterPro" id="IPR051260">
    <property type="entry name" value="Diverse_substr_monoxygenases"/>
</dbReference>
<dbReference type="PANTHER" id="PTHR30011:SF16">
    <property type="entry name" value="C2H2 FINGER DOMAIN TRANSCRIPTION FACTOR (EUROFUNG)-RELATED"/>
    <property type="match status" value="1"/>
</dbReference>
<keyword evidence="1 6" id="KW-0285">Flavoprotein</keyword>
<dbReference type="PIRSF" id="PIRSF000337">
    <property type="entry name" value="NTA_MOA"/>
    <property type="match status" value="1"/>
</dbReference>
<keyword evidence="2 6" id="KW-0288">FMN</keyword>
<dbReference type="AlphaFoldDB" id="A0A940Y0L5"/>
<comment type="caution">
    <text evidence="8">The sequence shown here is derived from an EMBL/GenBank/DDBJ whole genome shotgun (WGS) entry which is preliminary data.</text>
</comment>
<dbReference type="InterPro" id="IPR036661">
    <property type="entry name" value="Luciferase-like_sf"/>
</dbReference>
<proteinExistence type="inferred from homology"/>
<organism evidence="8 9">
    <name type="scientific">Streptomyces liliiviolaceus</name>
    <dbReference type="NCBI Taxonomy" id="2823109"/>
    <lineage>
        <taxon>Bacteria</taxon>
        <taxon>Bacillati</taxon>
        <taxon>Actinomycetota</taxon>
        <taxon>Actinomycetes</taxon>
        <taxon>Kitasatosporales</taxon>
        <taxon>Streptomycetaceae</taxon>
        <taxon>Streptomyces</taxon>
    </lineage>
</organism>
<evidence type="ECO:0000256" key="4">
    <source>
        <dbReference type="ARBA" id="ARBA00023033"/>
    </source>
</evidence>
<dbReference type="GO" id="GO:0016705">
    <property type="term" value="F:oxidoreductase activity, acting on paired donors, with incorporation or reduction of molecular oxygen"/>
    <property type="evidence" value="ECO:0007669"/>
    <property type="project" value="InterPro"/>
</dbReference>
<dbReference type="EMBL" id="JAGPYQ010000001">
    <property type="protein sequence ID" value="MBQ0850125.1"/>
    <property type="molecule type" value="Genomic_DNA"/>
</dbReference>
<dbReference type="SUPFAM" id="SSF51679">
    <property type="entry name" value="Bacterial luciferase-like"/>
    <property type="match status" value="1"/>
</dbReference>
<evidence type="ECO:0000313" key="9">
    <source>
        <dbReference type="Proteomes" id="UP000677413"/>
    </source>
</evidence>
<name>A0A940Y0L5_9ACTN</name>
<dbReference type="Proteomes" id="UP000677413">
    <property type="component" value="Unassembled WGS sequence"/>
</dbReference>
<dbReference type="InterPro" id="IPR016215">
    <property type="entry name" value="NTA_MOA"/>
</dbReference>
<dbReference type="InterPro" id="IPR011251">
    <property type="entry name" value="Luciferase-like_dom"/>
</dbReference>
<evidence type="ECO:0000256" key="3">
    <source>
        <dbReference type="ARBA" id="ARBA00023002"/>
    </source>
</evidence>
<evidence type="ECO:0000256" key="1">
    <source>
        <dbReference type="ARBA" id="ARBA00022630"/>
    </source>
</evidence>
<protein>
    <submittedName>
        <fullName evidence="8">LLM class flavin-dependent oxidoreductase</fullName>
    </submittedName>
</protein>
<sequence length="339" mass="35778">MTTVRTPAGQPSQESSRTQVHLAAYLPGGGDTTAGAGFASFERLARTAERGLFDFLLLAGEVPPAGHGGHAPEPVTVLNALVAGTEWIGLAATVDTASHEPYELARRLATLDHLSAGRAAWNVPASADPPARAAEFVDVSRELWDSWTPDGIVRPFAHRGRHFDIAGEFTVPRSPQGHPVVIRPCDESPEGGEFAASTAEVILTRYGTPEAGRAHHAAVKGRLAGYGRDHADLKIMAEVTVVLGDTAAEARERATALGAPDGRPSFVGTPESVAAEMEDSVRTGAADGFVLVPHPAPGGLDAFVDRVVPLLQERGAFRTHYTGRTLRSHLGLPEPVWKG</sequence>
<dbReference type="PANTHER" id="PTHR30011">
    <property type="entry name" value="ALKANESULFONATE MONOOXYGENASE-RELATED"/>
    <property type="match status" value="1"/>
</dbReference>
<evidence type="ECO:0000256" key="6">
    <source>
        <dbReference type="PIRSR" id="PIRSR000337-1"/>
    </source>
</evidence>
<keyword evidence="9" id="KW-1185">Reference proteome</keyword>
<accession>A0A940Y0L5</accession>
<reference evidence="8 9" key="1">
    <citation type="submission" date="2021-04" db="EMBL/GenBank/DDBJ databases">
        <authorList>
            <person name="Tang X."/>
            <person name="Zhou X."/>
            <person name="Chen X."/>
            <person name="Cernava T."/>
            <person name="Zhang C."/>
        </authorList>
    </citation>
    <scope>NUCLEOTIDE SEQUENCE [LARGE SCALE GENOMIC DNA]</scope>
    <source>
        <strain evidence="8 9">BH-SS-21</strain>
    </source>
</reference>